<evidence type="ECO:0000256" key="1">
    <source>
        <dbReference type="SAM" id="Coils"/>
    </source>
</evidence>
<feature type="compositionally biased region" description="Low complexity" evidence="2">
    <location>
        <begin position="366"/>
        <end position="383"/>
    </location>
</feature>
<dbReference type="Gene3D" id="1.20.5.190">
    <property type="match status" value="1"/>
</dbReference>
<keyword evidence="1" id="KW-0175">Coiled coil</keyword>
<feature type="compositionally biased region" description="Low complexity" evidence="2">
    <location>
        <begin position="57"/>
        <end position="68"/>
    </location>
</feature>
<feature type="compositionally biased region" description="Basic and acidic residues" evidence="2">
    <location>
        <begin position="933"/>
        <end position="943"/>
    </location>
</feature>
<feature type="region of interest" description="Disordered" evidence="2">
    <location>
        <begin position="798"/>
        <end position="850"/>
    </location>
</feature>
<dbReference type="SMART" id="SM00015">
    <property type="entry name" value="IQ"/>
    <property type="match status" value="2"/>
</dbReference>
<dbReference type="EMBL" id="JARKHS020017215">
    <property type="protein sequence ID" value="KAK8773201.1"/>
    <property type="molecule type" value="Genomic_DNA"/>
</dbReference>
<dbReference type="Proteomes" id="UP001321473">
    <property type="component" value="Unassembled WGS sequence"/>
</dbReference>
<feature type="compositionally biased region" description="Basic and acidic residues" evidence="2">
    <location>
        <begin position="136"/>
        <end position="148"/>
    </location>
</feature>
<feature type="compositionally biased region" description="Basic and acidic residues" evidence="2">
    <location>
        <begin position="162"/>
        <end position="183"/>
    </location>
</feature>
<comment type="caution">
    <text evidence="3">The sequence shown here is derived from an EMBL/GenBank/DDBJ whole genome shotgun (WGS) entry which is preliminary data.</text>
</comment>
<feature type="compositionally biased region" description="Basic and acidic residues" evidence="2">
    <location>
        <begin position="191"/>
        <end position="215"/>
    </location>
</feature>
<feature type="region of interest" description="Disordered" evidence="2">
    <location>
        <begin position="921"/>
        <end position="943"/>
    </location>
</feature>
<feature type="compositionally biased region" description="Low complexity" evidence="2">
    <location>
        <begin position="407"/>
        <end position="416"/>
    </location>
</feature>
<feature type="compositionally biased region" description="Basic and acidic residues" evidence="2">
    <location>
        <begin position="493"/>
        <end position="504"/>
    </location>
</feature>
<feature type="compositionally biased region" description="Low complexity" evidence="2">
    <location>
        <begin position="429"/>
        <end position="441"/>
    </location>
</feature>
<dbReference type="InterPro" id="IPR000048">
    <property type="entry name" value="IQ_motif_EF-hand-BS"/>
</dbReference>
<feature type="region of interest" description="Disordered" evidence="2">
    <location>
        <begin position="136"/>
        <end position="246"/>
    </location>
</feature>
<dbReference type="AlphaFoldDB" id="A0AAQ4EET2"/>
<sequence>MGCCASAFHSGSYLTREGGGSPNVPADADGASPESQPRPEVPAPADPVATKQHAKPDAAVAGAADPGVQGKGAVEDVKPQEPGSPTKAQAEPTTPTGDAAKQSGHSLSKKPSVIGTAKEDVLGVLESMKKNVEAAKEAFFERPSKAEQTKPPSSPTKPAPPVDEKRTEQAEPAKTPEAKKEGFFAKLGFTKPEEQHDKHKVKEEAVPKSPGDGKKSSGIFHFEFKKQASAEGPSEPPKNAAATVSVKTPPAVLSTADAIKQSSQEWMAAGAAQAEALKKASEEAVEAGKGKASEVVDAGKQKTQELANVGKAGVEDVKQKTQVAADSVKSTAVAVGDQANKAADAAAQKAGELKEAALKAADAAKEQAASLAQQAQQSAAAAAGYMERKGDEAVQYGKAQADVLAQKSQEAASAAKSKVEELKESTVSAGKDAAAATAAKAEAAKKAAEQTVASGVAHVASATEKAKQTLESEAEKVGLAFQQAKPTVLEASESVKEAAHETADAAKSGAESLKEQSQKAADVAHEAPKSAFESAASAVKGVPEFLGEVVHEGKEKIESLFAHEKQEEPARTPSPMKEMASNVLAAGMAQFESLGHQVKSFLSDEPEQPEEETGDSKPLDVHTPKESVRSPLDAKATVGGERPVASKTVTIQEKSYECAESPKARSQEALDSAKSEAELLVEQVISSVVGASESLKHSENDAAHSEKDRIEQLKEKAQHEFALCQEKAHQLFSDVSSAVSGAATTVAAKSAEIYDATKSKAHAVSEQVSAAASETTESLKHGMHVLHDQAGMLLHTSKPEATGEAPGDCSAGFPGKQCEEPKEASLLQADTQQEKHGDRLSPSPKPEDIESAVVKIQAGVRGYLTRKNLNVRTHQDGDASTGNATHTEQVAAVGSISDPSDTEAAATKIQAAFRGYMVRKELKPDNGPSSAVNKEERELVESR</sequence>
<reference evidence="3 4" key="1">
    <citation type="journal article" date="2023" name="Arcadia Sci">
        <title>De novo assembly of a long-read Amblyomma americanum tick genome.</title>
        <authorList>
            <person name="Chou S."/>
            <person name="Poskanzer K.E."/>
            <person name="Rollins M."/>
            <person name="Thuy-Boun P.S."/>
        </authorList>
    </citation>
    <scope>NUCLEOTIDE SEQUENCE [LARGE SCALE GENOMIC DNA]</scope>
    <source>
        <strain evidence="3">F_SG_1</strain>
        <tissue evidence="3">Salivary glands</tissue>
    </source>
</reference>
<feature type="compositionally biased region" description="Pro residues" evidence="2">
    <location>
        <begin position="152"/>
        <end position="161"/>
    </location>
</feature>
<feature type="region of interest" description="Disordered" evidence="2">
    <location>
        <begin position="595"/>
        <end position="648"/>
    </location>
</feature>
<feature type="compositionally biased region" description="Basic and acidic residues" evidence="2">
    <location>
        <begin position="512"/>
        <end position="528"/>
    </location>
</feature>
<protein>
    <submittedName>
        <fullName evidence="3">Uncharacterized protein</fullName>
    </submittedName>
</protein>
<feature type="region of interest" description="Disordered" evidence="2">
    <location>
        <begin position="407"/>
        <end position="463"/>
    </location>
</feature>
<evidence type="ECO:0000256" key="2">
    <source>
        <dbReference type="SAM" id="MobiDB-lite"/>
    </source>
</evidence>
<proteinExistence type="predicted"/>
<feature type="region of interest" description="Disordered" evidence="2">
    <location>
        <begin position="492"/>
        <end position="528"/>
    </location>
</feature>
<evidence type="ECO:0000313" key="3">
    <source>
        <dbReference type="EMBL" id="KAK8773201.1"/>
    </source>
</evidence>
<dbReference type="CDD" id="cd23767">
    <property type="entry name" value="IQCD"/>
    <property type="match status" value="1"/>
</dbReference>
<evidence type="ECO:0000313" key="4">
    <source>
        <dbReference type="Proteomes" id="UP001321473"/>
    </source>
</evidence>
<dbReference type="PROSITE" id="PS50096">
    <property type="entry name" value="IQ"/>
    <property type="match status" value="2"/>
</dbReference>
<feature type="coiled-coil region" evidence="1">
    <location>
        <begin position="663"/>
        <end position="727"/>
    </location>
</feature>
<dbReference type="Pfam" id="PF00612">
    <property type="entry name" value="IQ"/>
    <property type="match status" value="2"/>
</dbReference>
<feature type="region of interest" description="Disordered" evidence="2">
    <location>
        <begin position="364"/>
        <end position="386"/>
    </location>
</feature>
<gene>
    <name evidence="3" type="ORF">V5799_012266</name>
</gene>
<feature type="region of interest" description="Disordered" evidence="2">
    <location>
        <begin position="1"/>
        <end position="115"/>
    </location>
</feature>
<accession>A0AAQ4EET2</accession>
<feature type="compositionally biased region" description="Acidic residues" evidence="2">
    <location>
        <begin position="604"/>
        <end position="613"/>
    </location>
</feature>
<organism evidence="3 4">
    <name type="scientific">Amblyomma americanum</name>
    <name type="common">Lone star tick</name>
    <dbReference type="NCBI Taxonomy" id="6943"/>
    <lineage>
        <taxon>Eukaryota</taxon>
        <taxon>Metazoa</taxon>
        <taxon>Ecdysozoa</taxon>
        <taxon>Arthropoda</taxon>
        <taxon>Chelicerata</taxon>
        <taxon>Arachnida</taxon>
        <taxon>Acari</taxon>
        <taxon>Parasitiformes</taxon>
        <taxon>Ixodida</taxon>
        <taxon>Ixodoidea</taxon>
        <taxon>Ixodidae</taxon>
        <taxon>Amblyomminae</taxon>
        <taxon>Amblyomma</taxon>
    </lineage>
</organism>
<name>A0AAQ4EET2_AMBAM</name>
<feature type="compositionally biased region" description="Basic and acidic residues" evidence="2">
    <location>
        <begin position="614"/>
        <end position="628"/>
    </location>
</feature>
<keyword evidence="4" id="KW-1185">Reference proteome</keyword>